<dbReference type="GO" id="GO:0004659">
    <property type="term" value="F:prenyltransferase activity"/>
    <property type="evidence" value="ECO:0007669"/>
    <property type="project" value="InterPro"/>
</dbReference>
<keyword evidence="5 8" id="KW-0812">Transmembrane</keyword>
<name>A0A1F2P7H3_9EURY</name>
<dbReference type="AlphaFoldDB" id="A0A1F2P7H3"/>
<dbReference type="UniPathway" id="UPA00079"/>
<evidence type="ECO:0000256" key="8">
    <source>
        <dbReference type="SAM" id="Phobius"/>
    </source>
</evidence>
<feature type="transmembrane region" description="Helical" evidence="8">
    <location>
        <begin position="115"/>
        <end position="133"/>
    </location>
</feature>
<feature type="transmembrane region" description="Helical" evidence="8">
    <location>
        <begin position="284"/>
        <end position="301"/>
    </location>
</feature>
<feature type="transmembrane region" description="Helical" evidence="8">
    <location>
        <begin position="17"/>
        <end position="33"/>
    </location>
</feature>
<evidence type="ECO:0000256" key="1">
    <source>
        <dbReference type="ARBA" id="ARBA00004651"/>
    </source>
</evidence>
<reference evidence="9" key="1">
    <citation type="submission" date="2016-05" db="EMBL/GenBank/DDBJ databases">
        <title>Microbial consortia oxidize butane by reversing methanogenesis.</title>
        <authorList>
            <person name="Laso-Perez R."/>
            <person name="Richter M."/>
            <person name="Wegener G."/>
            <person name="Musat F."/>
        </authorList>
    </citation>
    <scope>NUCLEOTIDE SEQUENCE [LARGE SCALE GENOMIC DNA]</scope>
    <source>
        <strain evidence="9">BOX2</strain>
    </source>
</reference>
<dbReference type="InterPro" id="IPR044878">
    <property type="entry name" value="UbiA_sf"/>
</dbReference>
<evidence type="ECO:0000256" key="6">
    <source>
        <dbReference type="ARBA" id="ARBA00022989"/>
    </source>
</evidence>
<dbReference type="GO" id="GO:0009234">
    <property type="term" value="P:menaquinone biosynthetic process"/>
    <property type="evidence" value="ECO:0007669"/>
    <property type="project" value="UniProtKB-UniPathway"/>
</dbReference>
<feature type="transmembrane region" description="Helical" evidence="8">
    <location>
        <begin position="245"/>
        <end position="264"/>
    </location>
</feature>
<comment type="subcellular location">
    <subcellularLocation>
        <location evidence="1">Cell membrane</location>
        <topology evidence="1">Multi-pass membrane protein</topology>
    </subcellularLocation>
</comment>
<dbReference type="InterPro" id="IPR026046">
    <property type="entry name" value="UBIAD1"/>
</dbReference>
<keyword evidence="4 9" id="KW-0808">Transferase</keyword>
<proteinExistence type="predicted"/>
<dbReference type="EMBL" id="LYOS01000007">
    <property type="protein sequence ID" value="OFV67178.1"/>
    <property type="molecule type" value="Genomic_DNA"/>
</dbReference>
<protein>
    <submittedName>
        <fullName evidence="9">UbiA prenyltransferase</fullName>
        <ecNumber evidence="9">2.5.1.-</ecNumber>
    </submittedName>
</protein>
<dbReference type="GO" id="GO:0005886">
    <property type="term" value="C:plasma membrane"/>
    <property type="evidence" value="ECO:0007669"/>
    <property type="project" value="UniProtKB-SubCell"/>
</dbReference>
<feature type="transmembrane region" description="Helical" evidence="8">
    <location>
        <begin position="39"/>
        <end position="57"/>
    </location>
</feature>
<feature type="transmembrane region" description="Helical" evidence="8">
    <location>
        <begin position="90"/>
        <end position="109"/>
    </location>
</feature>
<evidence type="ECO:0000256" key="5">
    <source>
        <dbReference type="ARBA" id="ARBA00022692"/>
    </source>
</evidence>
<accession>A0A1F2P7H3</accession>
<dbReference type="PANTHER" id="PTHR13929:SF0">
    <property type="entry name" value="UBIA PRENYLTRANSFERASE DOMAIN-CONTAINING PROTEIN 1"/>
    <property type="match status" value="1"/>
</dbReference>
<sequence length="302" mass="33830">MNFKAWIRISKPFKHQTMIYPFLVGTAIAYHVLGTIDPLIFVVSFFAVIVMVEAAYISNDYFDYDTDLGNPSKFTGGSKVLVEGELQKEVVLKVTAGLIAFAFILGLIIQFGLKTGPFSIPIGAFGMFLAYSYSGKPLRLSYHGLGEITLAFNNAWTPIFAGYYLQVHRPDLLPSIVAIPYILGVFSQKLLREIPDLEYDMKAGRRNLAVILGKEHAGRLYLASLILTIISLLLMILYLQNLYPFTLLLIIPASMLLPNLWYGIRRGWKGLKDLERMNDLGFKAMFAIPLVFTLTFILAGVI</sequence>
<dbReference type="CDD" id="cd13962">
    <property type="entry name" value="PT_UbiA_UBIAD1"/>
    <property type="match status" value="1"/>
</dbReference>
<dbReference type="PIRSF" id="PIRSF005355">
    <property type="entry name" value="UBIAD1"/>
    <property type="match status" value="1"/>
</dbReference>
<organism evidence="9 10">
    <name type="scientific">Candidatus Syntropharchaeum caldarium</name>
    <dbReference type="NCBI Taxonomy" id="1838285"/>
    <lineage>
        <taxon>Archaea</taxon>
        <taxon>Methanobacteriati</taxon>
        <taxon>Methanobacteriota</taxon>
        <taxon>Stenosarchaea group</taxon>
        <taxon>Methanomicrobia</taxon>
        <taxon>Methanosarcinales</taxon>
        <taxon>ANME-2 cluster</taxon>
        <taxon>Candidatus Syntropharchaeum</taxon>
    </lineage>
</organism>
<dbReference type="InterPro" id="IPR000537">
    <property type="entry name" value="UbiA_prenyltransferase"/>
</dbReference>
<evidence type="ECO:0000313" key="10">
    <source>
        <dbReference type="Proteomes" id="UP000186940"/>
    </source>
</evidence>
<dbReference type="PANTHER" id="PTHR13929">
    <property type="entry name" value="1,4-DIHYDROXY-2-NAPHTHOATE OCTAPRENYLTRANSFERASE"/>
    <property type="match status" value="1"/>
</dbReference>
<evidence type="ECO:0000256" key="3">
    <source>
        <dbReference type="ARBA" id="ARBA00022428"/>
    </source>
</evidence>
<evidence type="ECO:0000256" key="4">
    <source>
        <dbReference type="ARBA" id="ARBA00022679"/>
    </source>
</evidence>
<evidence type="ECO:0000256" key="2">
    <source>
        <dbReference type="ARBA" id="ARBA00004863"/>
    </source>
</evidence>
<dbReference type="Gene3D" id="1.10.357.140">
    <property type="entry name" value="UbiA prenyltransferase"/>
    <property type="match status" value="1"/>
</dbReference>
<keyword evidence="10" id="KW-1185">Reference proteome</keyword>
<gene>
    <name evidence="9" type="ORF">SCAL_001712</name>
</gene>
<feature type="transmembrane region" description="Helical" evidence="8">
    <location>
        <begin position="220"/>
        <end position="239"/>
    </location>
</feature>
<dbReference type="Pfam" id="PF01040">
    <property type="entry name" value="UbiA"/>
    <property type="match status" value="1"/>
</dbReference>
<dbReference type="Gene3D" id="1.20.120.1780">
    <property type="entry name" value="UbiA prenyltransferase"/>
    <property type="match status" value="1"/>
</dbReference>
<keyword evidence="3" id="KW-0474">Menaquinone biosynthesis</keyword>
<dbReference type="STRING" id="1838285.SCAL_001712"/>
<comment type="pathway">
    <text evidence="2">Quinol/quinone metabolism; menaquinone biosynthesis.</text>
</comment>
<dbReference type="Proteomes" id="UP000186940">
    <property type="component" value="Unassembled WGS sequence"/>
</dbReference>
<keyword evidence="6 8" id="KW-1133">Transmembrane helix</keyword>
<keyword evidence="7 8" id="KW-0472">Membrane</keyword>
<dbReference type="GO" id="GO:0042371">
    <property type="term" value="P:vitamin K biosynthetic process"/>
    <property type="evidence" value="ECO:0007669"/>
    <property type="project" value="TreeGrafter"/>
</dbReference>
<evidence type="ECO:0000313" key="9">
    <source>
        <dbReference type="EMBL" id="OFV67178.1"/>
    </source>
</evidence>
<evidence type="ECO:0000256" key="7">
    <source>
        <dbReference type="ARBA" id="ARBA00023136"/>
    </source>
</evidence>
<comment type="caution">
    <text evidence="9">The sequence shown here is derived from an EMBL/GenBank/DDBJ whole genome shotgun (WGS) entry which is preliminary data.</text>
</comment>
<dbReference type="EC" id="2.5.1.-" evidence="9"/>